<protein>
    <submittedName>
        <fullName evidence="1">Uncharacterized protein</fullName>
    </submittedName>
</protein>
<gene>
    <name evidence="1" type="ORF">HanXRQr2_Chr08g0331491</name>
</gene>
<organism evidence="1 2">
    <name type="scientific">Helianthus annuus</name>
    <name type="common">Common sunflower</name>
    <dbReference type="NCBI Taxonomy" id="4232"/>
    <lineage>
        <taxon>Eukaryota</taxon>
        <taxon>Viridiplantae</taxon>
        <taxon>Streptophyta</taxon>
        <taxon>Embryophyta</taxon>
        <taxon>Tracheophyta</taxon>
        <taxon>Spermatophyta</taxon>
        <taxon>Magnoliopsida</taxon>
        <taxon>eudicotyledons</taxon>
        <taxon>Gunneridae</taxon>
        <taxon>Pentapetalae</taxon>
        <taxon>asterids</taxon>
        <taxon>campanulids</taxon>
        <taxon>Asterales</taxon>
        <taxon>Asteraceae</taxon>
        <taxon>Asteroideae</taxon>
        <taxon>Heliantheae alliance</taxon>
        <taxon>Heliantheae</taxon>
        <taxon>Helianthus</taxon>
    </lineage>
</organism>
<dbReference type="Proteomes" id="UP000215914">
    <property type="component" value="Unassembled WGS sequence"/>
</dbReference>
<dbReference type="EMBL" id="MNCJ02000323">
    <property type="protein sequence ID" value="KAF5794734.1"/>
    <property type="molecule type" value="Genomic_DNA"/>
</dbReference>
<evidence type="ECO:0000313" key="1">
    <source>
        <dbReference type="EMBL" id="KAF5794734.1"/>
    </source>
</evidence>
<dbReference type="Gramene" id="mRNA:HanXRQr2_Chr08g0331491">
    <property type="protein sequence ID" value="CDS:HanXRQr2_Chr08g0331491.1"/>
    <property type="gene ID" value="HanXRQr2_Chr08g0331491"/>
</dbReference>
<keyword evidence="2" id="KW-1185">Reference proteome</keyword>
<comment type="caution">
    <text evidence="1">The sequence shown here is derived from an EMBL/GenBank/DDBJ whole genome shotgun (WGS) entry which is preliminary data.</text>
</comment>
<reference evidence="1" key="2">
    <citation type="submission" date="2020-06" db="EMBL/GenBank/DDBJ databases">
        <title>Helianthus annuus Genome sequencing and assembly Release 2.</title>
        <authorList>
            <person name="Gouzy J."/>
            <person name="Langlade N."/>
            <person name="Munos S."/>
        </authorList>
    </citation>
    <scope>NUCLEOTIDE SEQUENCE</scope>
    <source>
        <tissue evidence="1">Leaves</tissue>
    </source>
</reference>
<proteinExistence type="predicted"/>
<sequence length="71" mass="8592">MHDREHIWFRTHVCTRLHLHQIVGVAMTTQHHHINTQLLRHIADHIPRNIDINSRLYLHLHKTTQFTTVIH</sequence>
<accession>A0A9K3NC05</accession>
<dbReference type="AlphaFoldDB" id="A0A9K3NC05"/>
<name>A0A9K3NC05_HELAN</name>
<evidence type="ECO:0000313" key="2">
    <source>
        <dbReference type="Proteomes" id="UP000215914"/>
    </source>
</evidence>
<reference evidence="1" key="1">
    <citation type="journal article" date="2017" name="Nature">
        <title>The sunflower genome provides insights into oil metabolism, flowering and Asterid evolution.</title>
        <authorList>
            <person name="Badouin H."/>
            <person name="Gouzy J."/>
            <person name="Grassa C.J."/>
            <person name="Murat F."/>
            <person name="Staton S.E."/>
            <person name="Cottret L."/>
            <person name="Lelandais-Briere C."/>
            <person name="Owens G.L."/>
            <person name="Carrere S."/>
            <person name="Mayjonade B."/>
            <person name="Legrand L."/>
            <person name="Gill N."/>
            <person name="Kane N.C."/>
            <person name="Bowers J.E."/>
            <person name="Hubner S."/>
            <person name="Bellec A."/>
            <person name="Berard A."/>
            <person name="Berges H."/>
            <person name="Blanchet N."/>
            <person name="Boniface M.C."/>
            <person name="Brunel D."/>
            <person name="Catrice O."/>
            <person name="Chaidir N."/>
            <person name="Claudel C."/>
            <person name="Donnadieu C."/>
            <person name="Faraut T."/>
            <person name="Fievet G."/>
            <person name="Helmstetter N."/>
            <person name="King M."/>
            <person name="Knapp S.J."/>
            <person name="Lai Z."/>
            <person name="Le Paslier M.C."/>
            <person name="Lippi Y."/>
            <person name="Lorenzon L."/>
            <person name="Mandel J.R."/>
            <person name="Marage G."/>
            <person name="Marchand G."/>
            <person name="Marquand E."/>
            <person name="Bret-Mestries E."/>
            <person name="Morien E."/>
            <person name="Nambeesan S."/>
            <person name="Nguyen T."/>
            <person name="Pegot-Espagnet P."/>
            <person name="Pouilly N."/>
            <person name="Raftis F."/>
            <person name="Sallet E."/>
            <person name="Schiex T."/>
            <person name="Thomas J."/>
            <person name="Vandecasteele C."/>
            <person name="Vares D."/>
            <person name="Vear F."/>
            <person name="Vautrin S."/>
            <person name="Crespi M."/>
            <person name="Mangin B."/>
            <person name="Burke J.M."/>
            <person name="Salse J."/>
            <person name="Munos S."/>
            <person name="Vincourt P."/>
            <person name="Rieseberg L.H."/>
            <person name="Langlade N.B."/>
        </authorList>
    </citation>
    <scope>NUCLEOTIDE SEQUENCE</scope>
    <source>
        <tissue evidence="1">Leaves</tissue>
    </source>
</reference>